<comment type="caution">
    <text evidence="1">The sequence shown here is derived from an EMBL/GenBank/DDBJ whole genome shotgun (WGS) entry which is preliminary data.</text>
</comment>
<organism evidence="1 2">
    <name type="scientific">Photobacterium sanguinicancri</name>
    <dbReference type="NCBI Taxonomy" id="875932"/>
    <lineage>
        <taxon>Bacteria</taxon>
        <taxon>Pseudomonadati</taxon>
        <taxon>Pseudomonadota</taxon>
        <taxon>Gammaproteobacteria</taxon>
        <taxon>Vibrionales</taxon>
        <taxon>Vibrionaceae</taxon>
        <taxon>Photobacterium</taxon>
    </lineage>
</organism>
<accession>A0ABX4FT47</accession>
<evidence type="ECO:0000313" key="1">
    <source>
        <dbReference type="EMBL" id="OZS42039.1"/>
    </source>
</evidence>
<evidence type="ECO:0000313" key="2">
    <source>
        <dbReference type="Proteomes" id="UP000215999"/>
    </source>
</evidence>
<protein>
    <submittedName>
        <fullName evidence="1">Restriction endonuclease</fullName>
    </submittedName>
</protein>
<keyword evidence="2" id="KW-1185">Reference proteome</keyword>
<dbReference type="GO" id="GO:0004519">
    <property type="term" value="F:endonuclease activity"/>
    <property type="evidence" value="ECO:0007669"/>
    <property type="project" value="UniProtKB-KW"/>
</dbReference>
<dbReference type="RefSeq" id="WP_094958475.1">
    <property type="nucleotide sequence ID" value="NZ_NOIF01000195.1"/>
</dbReference>
<proteinExistence type="predicted"/>
<gene>
    <name evidence="1" type="ORF">ASV53_20570</name>
</gene>
<keyword evidence="1" id="KW-0255">Endonuclease</keyword>
<keyword evidence="1" id="KW-0378">Hydrolase</keyword>
<keyword evidence="1" id="KW-0540">Nuclease</keyword>
<dbReference type="EMBL" id="NOIF01000195">
    <property type="protein sequence ID" value="OZS42039.1"/>
    <property type="molecule type" value="Genomic_DNA"/>
</dbReference>
<reference evidence="1 2" key="1">
    <citation type="journal article" date="2016" name="Antonie Van Leeuwenhoek">
        <title>Photobacterium sanguinicancri sp. nov. isolated from marine animals.</title>
        <authorList>
            <person name="Gomez-Gil B."/>
            <person name="Roque A."/>
            <person name="Rotllant G."/>
            <person name="Romalde J.L."/>
            <person name="Doce A."/>
            <person name="Eggermont M."/>
            <person name="Defoirdt T."/>
        </authorList>
    </citation>
    <scope>NUCLEOTIDE SEQUENCE [LARGE SCALE GENOMIC DNA]</scope>
    <source>
        <strain evidence="1 2">CAIM 1827</strain>
    </source>
</reference>
<name>A0ABX4FT47_9GAMM</name>
<dbReference type="Proteomes" id="UP000215999">
    <property type="component" value="Unassembled WGS sequence"/>
</dbReference>
<sequence length="220" mass="24892">MSGREQYETGKVSTTYEQKSIKKRIEAFLIDNVGKIVTREMIIQVSKDPKTGKEPENWHQRLSELRTDDGYTILSKRDRAFLSVEEYVLESLEKRKTAGKRVLPTKATWSTILERANNCCEWRDGGEICGLSNGSIDPIGGGTVKLTPDHMQPHSINPNADPESPEQWQALCGRHQVIKKNFWDSSSGKMNTIAILQALPHKEKEAALMFLLKYFGKDLA</sequence>